<evidence type="ECO:0000256" key="7">
    <source>
        <dbReference type="ARBA" id="ARBA00040167"/>
    </source>
</evidence>
<evidence type="ECO:0000256" key="4">
    <source>
        <dbReference type="ARBA" id="ARBA00023239"/>
    </source>
</evidence>
<evidence type="ECO:0000313" key="12">
    <source>
        <dbReference type="Proteomes" id="UP001243286"/>
    </source>
</evidence>
<dbReference type="EMBL" id="JASBQV010000006">
    <property type="protein sequence ID" value="MDI3234479.1"/>
    <property type="molecule type" value="Genomic_DNA"/>
</dbReference>
<evidence type="ECO:0000256" key="6">
    <source>
        <dbReference type="ARBA" id="ARBA00037589"/>
    </source>
</evidence>
<sequence>MRFLLPCRMTSKQLVLTGSRGPTAEQVDRLQAENIDVIHHPVIETIPVAFQLPPNLDWLIVTSPTGVERITSHLDQLQQTKIAVVGSKTAAALIKSGRTPDFVPSAFTGDVLVEELCPFLRSGQRICFARGNRARQEPLEHLRKQVEVDVLEVVTYETKLRAMPPELLRHATYIGLQSPSAVEALAPLRKQTEAIYVTIGPITEQAAHRFGLTPRLVAQTFTLDGLIDCILEEELL</sequence>
<evidence type="ECO:0000256" key="9">
    <source>
        <dbReference type="RuleBase" id="RU366031"/>
    </source>
</evidence>
<dbReference type="PANTHER" id="PTHR38042:SF1">
    <property type="entry name" value="UROPORPHYRINOGEN-III SYNTHASE, CHLOROPLASTIC"/>
    <property type="match status" value="1"/>
</dbReference>
<evidence type="ECO:0000259" key="10">
    <source>
        <dbReference type="Pfam" id="PF02602"/>
    </source>
</evidence>
<dbReference type="PANTHER" id="PTHR38042">
    <property type="entry name" value="UROPORPHYRINOGEN-III SYNTHASE, CHLOROPLASTIC"/>
    <property type="match status" value="1"/>
</dbReference>
<dbReference type="InterPro" id="IPR039793">
    <property type="entry name" value="UROS/Hem4"/>
</dbReference>
<keyword evidence="4 9" id="KW-0456">Lyase</keyword>
<evidence type="ECO:0000256" key="8">
    <source>
        <dbReference type="ARBA" id="ARBA00048617"/>
    </source>
</evidence>
<evidence type="ECO:0000256" key="2">
    <source>
        <dbReference type="ARBA" id="ARBA00008133"/>
    </source>
</evidence>
<protein>
    <recommendedName>
        <fullName evidence="7 9">Uroporphyrinogen-III synthase</fullName>
        <ecNumber evidence="3 9">4.2.1.75</ecNumber>
    </recommendedName>
</protein>
<comment type="pathway">
    <text evidence="1 9">Porphyrin-containing compound metabolism; protoporphyrin-IX biosynthesis; coproporphyrinogen-III from 5-aminolevulinate: step 3/4.</text>
</comment>
<comment type="catalytic activity">
    <reaction evidence="8 9">
        <text>hydroxymethylbilane = uroporphyrinogen III + H2O</text>
        <dbReference type="Rhea" id="RHEA:18965"/>
        <dbReference type="ChEBI" id="CHEBI:15377"/>
        <dbReference type="ChEBI" id="CHEBI:57308"/>
        <dbReference type="ChEBI" id="CHEBI:57845"/>
        <dbReference type="EC" id="4.2.1.75"/>
    </reaction>
</comment>
<comment type="function">
    <text evidence="6 9">Catalyzes cyclization of the linear tetrapyrrole, hydroxymethylbilane, to the macrocyclic uroporphyrinogen III.</text>
</comment>
<evidence type="ECO:0000313" key="11">
    <source>
        <dbReference type="EMBL" id="MDI3234479.1"/>
    </source>
</evidence>
<name>A0ABT6R2G3_9BACL</name>
<dbReference type="Proteomes" id="UP001243286">
    <property type="component" value="Unassembled WGS sequence"/>
</dbReference>
<dbReference type="EC" id="4.2.1.75" evidence="3 9"/>
<evidence type="ECO:0000256" key="5">
    <source>
        <dbReference type="ARBA" id="ARBA00023244"/>
    </source>
</evidence>
<dbReference type="GO" id="GO:0004852">
    <property type="term" value="F:uroporphyrinogen-III synthase activity"/>
    <property type="evidence" value="ECO:0007669"/>
    <property type="project" value="UniProtKB-EC"/>
</dbReference>
<proteinExistence type="inferred from homology"/>
<organism evidence="11 12">
    <name type="scientific">Exiguobacterium antarcticum</name>
    <dbReference type="NCBI Taxonomy" id="132920"/>
    <lineage>
        <taxon>Bacteria</taxon>
        <taxon>Bacillati</taxon>
        <taxon>Bacillota</taxon>
        <taxon>Bacilli</taxon>
        <taxon>Bacillales</taxon>
        <taxon>Bacillales Family XII. Incertae Sedis</taxon>
        <taxon>Exiguobacterium</taxon>
    </lineage>
</organism>
<keyword evidence="12" id="KW-1185">Reference proteome</keyword>
<dbReference type="CDD" id="cd06578">
    <property type="entry name" value="HemD"/>
    <property type="match status" value="1"/>
</dbReference>
<dbReference type="SUPFAM" id="SSF69618">
    <property type="entry name" value="HemD-like"/>
    <property type="match status" value="1"/>
</dbReference>
<dbReference type="Gene3D" id="3.40.50.10090">
    <property type="match status" value="2"/>
</dbReference>
<feature type="domain" description="Tetrapyrrole biosynthesis uroporphyrinogen III synthase" evidence="10">
    <location>
        <begin position="28"/>
        <end position="227"/>
    </location>
</feature>
<comment type="similarity">
    <text evidence="2 9">Belongs to the uroporphyrinogen-III synthase family.</text>
</comment>
<dbReference type="InterPro" id="IPR003754">
    <property type="entry name" value="4pyrrol_synth_uPrphyn_synth"/>
</dbReference>
<accession>A0ABT6R2G3</accession>
<evidence type="ECO:0000256" key="3">
    <source>
        <dbReference type="ARBA" id="ARBA00013109"/>
    </source>
</evidence>
<evidence type="ECO:0000256" key="1">
    <source>
        <dbReference type="ARBA" id="ARBA00004772"/>
    </source>
</evidence>
<gene>
    <name evidence="11" type="ORF">QK289_05625</name>
</gene>
<dbReference type="Pfam" id="PF02602">
    <property type="entry name" value="HEM4"/>
    <property type="match status" value="1"/>
</dbReference>
<keyword evidence="5 9" id="KW-0627">Porphyrin biosynthesis</keyword>
<dbReference type="InterPro" id="IPR036108">
    <property type="entry name" value="4pyrrol_syn_uPrphyn_synt_sf"/>
</dbReference>
<comment type="caution">
    <text evidence="11">The sequence shown here is derived from an EMBL/GenBank/DDBJ whole genome shotgun (WGS) entry which is preliminary data.</text>
</comment>
<reference evidence="11 12" key="1">
    <citation type="submission" date="2023-04" db="EMBL/GenBank/DDBJ databases">
        <title>Antarctic isolates genomes.</title>
        <authorList>
            <person name="Dimov S.G."/>
        </authorList>
    </citation>
    <scope>NUCLEOTIDE SEQUENCE [LARGE SCALE GENOMIC DNA]</scope>
    <source>
        <strain evidence="11 12">AL19</strain>
    </source>
</reference>